<gene>
    <name evidence="3" type="ORF">GCM10010492_39770</name>
</gene>
<feature type="region of interest" description="Disordered" evidence="1">
    <location>
        <begin position="198"/>
        <end position="241"/>
    </location>
</feature>
<organism evidence="3 4">
    <name type="scientific">Saccharothrix mutabilis subsp. mutabilis</name>
    <dbReference type="NCBI Taxonomy" id="66855"/>
    <lineage>
        <taxon>Bacteria</taxon>
        <taxon>Bacillati</taxon>
        <taxon>Actinomycetota</taxon>
        <taxon>Actinomycetes</taxon>
        <taxon>Pseudonocardiales</taxon>
        <taxon>Pseudonocardiaceae</taxon>
        <taxon>Saccharothrix</taxon>
    </lineage>
</organism>
<evidence type="ECO:0000256" key="2">
    <source>
        <dbReference type="SAM" id="SignalP"/>
    </source>
</evidence>
<feature type="compositionally biased region" description="Low complexity" evidence="1">
    <location>
        <begin position="203"/>
        <end position="228"/>
    </location>
</feature>
<feature type="chain" id="PRO_5046922824" description="Secreted protein" evidence="2">
    <location>
        <begin position="23"/>
        <end position="241"/>
    </location>
</feature>
<protein>
    <recommendedName>
        <fullName evidence="5">Secreted protein</fullName>
    </recommendedName>
</protein>
<accession>A0ABN0U2T7</accession>
<evidence type="ECO:0008006" key="5">
    <source>
        <dbReference type="Google" id="ProtNLM"/>
    </source>
</evidence>
<evidence type="ECO:0000313" key="3">
    <source>
        <dbReference type="EMBL" id="GAA0236780.1"/>
    </source>
</evidence>
<dbReference type="EMBL" id="BAAABU010000008">
    <property type="protein sequence ID" value="GAA0236780.1"/>
    <property type="molecule type" value="Genomic_DNA"/>
</dbReference>
<feature type="signal peptide" evidence="2">
    <location>
        <begin position="1"/>
        <end position="22"/>
    </location>
</feature>
<keyword evidence="2" id="KW-0732">Signal</keyword>
<dbReference type="Proteomes" id="UP001500416">
    <property type="component" value="Unassembled WGS sequence"/>
</dbReference>
<proteinExistence type="predicted"/>
<dbReference type="NCBIfam" id="NF040603">
    <property type="entry name" value="choice_anch_P"/>
    <property type="match status" value="1"/>
</dbReference>
<name>A0ABN0U2T7_9PSEU</name>
<keyword evidence="4" id="KW-1185">Reference proteome</keyword>
<comment type="caution">
    <text evidence="3">The sequence shown here is derived from an EMBL/GenBank/DDBJ whole genome shotgun (WGS) entry which is preliminary data.</text>
</comment>
<reference evidence="3 4" key="1">
    <citation type="journal article" date="2019" name="Int. J. Syst. Evol. Microbiol.">
        <title>The Global Catalogue of Microorganisms (GCM) 10K type strain sequencing project: providing services to taxonomists for standard genome sequencing and annotation.</title>
        <authorList>
            <consortium name="The Broad Institute Genomics Platform"/>
            <consortium name="The Broad Institute Genome Sequencing Center for Infectious Disease"/>
            <person name="Wu L."/>
            <person name="Ma J."/>
        </authorList>
    </citation>
    <scope>NUCLEOTIDE SEQUENCE [LARGE SCALE GENOMIC DNA]</scope>
    <source>
        <strain evidence="3 4">JCM 3380</strain>
    </source>
</reference>
<dbReference type="RefSeq" id="WP_343935341.1">
    <property type="nucleotide sequence ID" value="NZ_BAAABU010000008.1"/>
</dbReference>
<sequence length="241" mass="23585">MKRTAALVTAALLVATAGTAHAQVAKRQAAGGAPSSAFALSASGLLTVEPLAALDGSKGYRQTSVASVALPDAKAPVITAGVLNTEVDTTSAKASVADLKAQLGLLKLSDLTSLTAEVISATCVDGAGAVTLAAAKAGPTALDLHPGPNTRVQVPGVVSVVLNKQTRAADGSLTVVAVSVELAGLQKIDIASATCAQAQNPVPTSTPSATPTKPSTTTPAPSAPGKAPRPTPVEGHLPVTG</sequence>
<evidence type="ECO:0000256" key="1">
    <source>
        <dbReference type="SAM" id="MobiDB-lite"/>
    </source>
</evidence>
<evidence type="ECO:0000313" key="4">
    <source>
        <dbReference type="Proteomes" id="UP001500416"/>
    </source>
</evidence>